<dbReference type="EMBL" id="JBIAMX010000031">
    <property type="protein sequence ID" value="MFF0547082.1"/>
    <property type="molecule type" value="Genomic_DNA"/>
</dbReference>
<accession>A0ABW6PXR1</accession>
<gene>
    <name evidence="2" type="ORF">ACFYTF_30025</name>
</gene>
<keyword evidence="1" id="KW-0812">Transmembrane</keyword>
<protein>
    <submittedName>
        <fullName evidence="2">Uncharacterized protein</fullName>
    </submittedName>
</protein>
<proteinExistence type="predicted"/>
<keyword evidence="1" id="KW-0472">Membrane</keyword>
<feature type="transmembrane region" description="Helical" evidence="1">
    <location>
        <begin position="37"/>
        <end position="54"/>
    </location>
</feature>
<evidence type="ECO:0000313" key="2">
    <source>
        <dbReference type="EMBL" id="MFF0547082.1"/>
    </source>
</evidence>
<dbReference type="RefSeq" id="WP_387703232.1">
    <property type="nucleotide sequence ID" value="NZ_JBIAMX010000031.1"/>
</dbReference>
<sequence>MADLVTAVAIVIGSALAGLLVAWVTHAQGAADKSQWVTTALVGITCTAVVYGTLRWRRRA</sequence>
<keyword evidence="3" id="KW-1185">Reference proteome</keyword>
<name>A0ABW6PXR1_9NOCA</name>
<reference evidence="2 3" key="1">
    <citation type="submission" date="2024-10" db="EMBL/GenBank/DDBJ databases">
        <title>The Natural Products Discovery Center: Release of the First 8490 Sequenced Strains for Exploring Actinobacteria Biosynthetic Diversity.</title>
        <authorList>
            <person name="Kalkreuter E."/>
            <person name="Kautsar S.A."/>
            <person name="Yang D."/>
            <person name="Bader C.D."/>
            <person name="Teijaro C.N."/>
            <person name="Fluegel L."/>
            <person name="Davis C.M."/>
            <person name="Simpson J.R."/>
            <person name="Lauterbach L."/>
            <person name="Steele A.D."/>
            <person name="Gui C."/>
            <person name="Meng S."/>
            <person name="Li G."/>
            <person name="Viehrig K."/>
            <person name="Ye F."/>
            <person name="Su P."/>
            <person name="Kiefer A.F."/>
            <person name="Nichols A."/>
            <person name="Cepeda A.J."/>
            <person name="Yan W."/>
            <person name="Fan B."/>
            <person name="Jiang Y."/>
            <person name="Adhikari A."/>
            <person name="Zheng C.-J."/>
            <person name="Schuster L."/>
            <person name="Cowan T.M."/>
            <person name="Smanski M.J."/>
            <person name="Chevrette M.G."/>
            <person name="De Carvalho L.P.S."/>
            <person name="Shen B."/>
        </authorList>
    </citation>
    <scope>NUCLEOTIDE SEQUENCE [LARGE SCALE GENOMIC DNA]</scope>
    <source>
        <strain evidence="2 3">NPDC004045</strain>
    </source>
</reference>
<evidence type="ECO:0000313" key="3">
    <source>
        <dbReference type="Proteomes" id="UP001601444"/>
    </source>
</evidence>
<dbReference type="Proteomes" id="UP001601444">
    <property type="component" value="Unassembled WGS sequence"/>
</dbReference>
<evidence type="ECO:0000256" key="1">
    <source>
        <dbReference type="SAM" id="Phobius"/>
    </source>
</evidence>
<keyword evidence="1" id="KW-1133">Transmembrane helix</keyword>
<organism evidence="2 3">
    <name type="scientific">Nocardia thailandica</name>
    <dbReference type="NCBI Taxonomy" id="257275"/>
    <lineage>
        <taxon>Bacteria</taxon>
        <taxon>Bacillati</taxon>
        <taxon>Actinomycetota</taxon>
        <taxon>Actinomycetes</taxon>
        <taxon>Mycobacteriales</taxon>
        <taxon>Nocardiaceae</taxon>
        <taxon>Nocardia</taxon>
    </lineage>
</organism>
<comment type="caution">
    <text evidence="2">The sequence shown here is derived from an EMBL/GenBank/DDBJ whole genome shotgun (WGS) entry which is preliminary data.</text>
</comment>